<dbReference type="Proteomes" id="UP000007797">
    <property type="component" value="Unassembled WGS sequence"/>
</dbReference>
<feature type="transmembrane region" description="Helical" evidence="7">
    <location>
        <begin position="376"/>
        <end position="399"/>
    </location>
</feature>
<keyword evidence="4 7" id="KW-1133">Transmembrane helix</keyword>
<dbReference type="GeneID" id="14867629"/>
<keyword evidence="3 7" id="KW-0812">Transmembrane</keyword>
<dbReference type="PROSITE" id="PS50850">
    <property type="entry name" value="MFS"/>
    <property type="match status" value="1"/>
</dbReference>
<dbReference type="Gene3D" id="1.20.1250.20">
    <property type="entry name" value="MFS general substrate transporter like domains"/>
    <property type="match status" value="1"/>
</dbReference>
<feature type="transmembrane region" description="Helical" evidence="7">
    <location>
        <begin position="449"/>
        <end position="472"/>
    </location>
</feature>
<feature type="transmembrane region" description="Helical" evidence="7">
    <location>
        <begin position="312"/>
        <end position="333"/>
    </location>
</feature>
<dbReference type="PANTHER" id="PTHR23504:SF111">
    <property type="entry name" value="MAJOR FACILITATOR SUPERFAMILY (MFS) PROFILE DOMAIN-CONTAINING PROTEIN"/>
    <property type="match status" value="1"/>
</dbReference>
<proteinExistence type="predicted"/>
<evidence type="ECO:0000313" key="10">
    <source>
        <dbReference type="Proteomes" id="UP000007797"/>
    </source>
</evidence>
<reference evidence="10" key="1">
    <citation type="journal article" date="2011" name="Genome Res.">
        <title>Phylogeny-wide analysis of social amoeba genomes highlights ancient origins for complex intercellular communication.</title>
        <authorList>
            <person name="Heidel A.J."/>
            <person name="Lawal H.M."/>
            <person name="Felder M."/>
            <person name="Schilde C."/>
            <person name="Helps N.R."/>
            <person name="Tunggal B."/>
            <person name="Rivero F."/>
            <person name="John U."/>
            <person name="Schleicher M."/>
            <person name="Eichinger L."/>
            <person name="Platzer M."/>
            <person name="Noegel A.A."/>
            <person name="Schaap P."/>
            <person name="Gloeckner G."/>
        </authorList>
    </citation>
    <scope>NUCLEOTIDE SEQUENCE [LARGE SCALE GENOMIC DNA]</scope>
    <source>
        <strain evidence="10">SH3</strain>
    </source>
</reference>
<evidence type="ECO:0000256" key="4">
    <source>
        <dbReference type="ARBA" id="ARBA00022989"/>
    </source>
</evidence>
<evidence type="ECO:0000256" key="1">
    <source>
        <dbReference type="ARBA" id="ARBA00004141"/>
    </source>
</evidence>
<dbReference type="GO" id="GO:0016020">
    <property type="term" value="C:membrane"/>
    <property type="evidence" value="ECO:0007669"/>
    <property type="project" value="UniProtKB-SubCell"/>
</dbReference>
<evidence type="ECO:0000256" key="6">
    <source>
        <dbReference type="SAM" id="MobiDB-lite"/>
    </source>
</evidence>
<evidence type="ECO:0000259" key="8">
    <source>
        <dbReference type="PROSITE" id="PS50850"/>
    </source>
</evidence>
<dbReference type="CDD" id="cd17330">
    <property type="entry name" value="MFS_SLC46_TetA_like"/>
    <property type="match status" value="1"/>
</dbReference>
<feature type="region of interest" description="Disordered" evidence="6">
    <location>
        <begin position="1"/>
        <end position="140"/>
    </location>
</feature>
<accession>F4QAT5</accession>
<sequence length="588" mass="64261">MTKDYSNVRSSSDRIVNHLAADDDQDESTRLGGTEDGVILTSTTSTTSNNNNNNDINSNNNNNNNDDDDINLDEKKQVKSSLLKPTSKSGSDEDDDDEDNHNGIEMKSLKPVSIDDSITIRESSERNKTDAEKLMMEPEEPPAISRQQWIRILVIYSAVLSDGLSLTLVQPFLPSLLKEKWGFEESEVGWASGLLIGCYSLARFFSSFYLGHMSDRFGRKPFLVLSLVSTGIGTAIFSFMPNLVLAMIVRFLEGIFSNTTALCQATLADMVDKRNRPAIFAYLGAIFALSRCLSSTLGGIVVKLAENTENPYVYPCVLGGAIVLTSSVLVFILHPETHPRFAKPGINANQEDFNKQGGKQYTLKEGLKLLAQDHSLVLLFIIGSINSYNNGGLLLSIVLYASLPTDKHGLGMDPSENGIIFSVLGLFGFLFQITFFKKLSRKIGLKKQYLLGSMLLAVGMAIFPLTFMGYIVQGKAMVWVLLMIIVPINSIGFMQCLPIVQGMIANASRTELQGLTQGTAQSLNSLLRSFGPTISGALFSLSLSFPSPSPWLLFSILSIVYVALAITSLHLPDSVDVLRTGKKSVSKA</sequence>
<organism evidence="9 10">
    <name type="scientific">Cavenderia fasciculata</name>
    <name type="common">Slime mold</name>
    <name type="synonym">Dictyostelium fasciculatum</name>
    <dbReference type="NCBI Taxonomy" id="261658"/>
    <lineage>
        <taxon>Eukaryota</taxon>
        <taxon>Amoebozoa</taxon>
        <taxon>Evosea</taxon>
        <taxon>Eumycetozoa</taxon>
        <taxon>Dictyostelia</taxon>
        <taxon>Acytosteliales</taxon>
        <taxon>Cavenderiaceae</taxon>
        <taxon>Cavenderia</taxon>
    </lineage>
</organism>
<gene>
    <name evidence="9" type="ORF">DFA_09814</name>
</gene>
<feature type="transmembrane region" description="Helical" evidence="7">
    <location>
        <begin position="149"/>
        <end position="169"/>
    </location>
</feature>
<feature type="compositionally biased region" description="Basic and acidic residues" evidence="6">
    <location>
        <begin position="118"/>
        <end position="136"/>
    </location>
</feature>
<keyword evidence="10" id="KW-1185">Reference proteome</keyword>
<feature type="transmembrane region" description="Helical" evidence="7">
    <location>
        <begin position="526"/>
        <end position="545"/>
    </location>
</feature>
<dbReference type="OrthoDB" id="18650at2759"/>
<feature type="transmembrane region" description="Helical" evidence="7">
    <location>
        <begin position="247"/>
        <end position="267"/>
    </location>
</feature>
<feature type="transmembrane region" description="Helical" evidence="7">
    <location>
        <begin position="478"/>
        <end position="505"/>
    </location>
</feature>
<feature type="transmembrane region" description="Helical" evidence="7">
    <location>
        <begin position="279"/>
        <end position="300"/>
    </location>
</feature>
<dbReference type="SUPFAM" id="SSF103473">
    <property type="entry name" value="MFS general substrate transporter"/>
    <property type="match status" value="1"/>
</dbReference>
<evidence type="ECO:0000256" key="7">
    <source>
        <dbReference type="SAM" id="Phobius"/>
    </source>
</evidence>
<evidence type="ECO:0000256" key="3">
    <source>
        <dbReference type="ARBA" id="ARBA00022692"/>
    </source>
</evidence>
<dbReference type="OMA" id="LLKLCMP"/>
<dbReference type="InterPro" id="IPR011701">
    <property type="entry name" value="MFS"/>
</dbReference>
<dbReference type="AlphaFoldDB" id="F4QAT5"/>
<dbReference type="PRINTS" id="PR01035">
    <property type="entry name" value="TCRTETA"/>
</dbReference>
<keyword evidence="2" id="KW-0813">Transport</keyword>
<feature type="transmembrane region" description="Helical" evidence="7">
    <location>
        <begin position="189"/>
        <end position="210"/>
    </location>
</feature>
<dbReference type="InterPro" id="IPR036259">
    <property type="entry name" value="MFS_trans_sf"/>
</dbReference>
<protein>
    <recommendedName>
        <fullName evidence="8">Major facilitator superfamily (MFS) profile domain-containing protein</fullName>
    </recommendedName>
</protein>
<dbReference type="PANTHER" id="PTHR23504">
    <property type="entry name" value="MAJOR FACILITATOR SUPERFAMILY DOMAIN-CONTAINING PROTEIN 10"/>
    <property type="match status" value="1"/>
</dbReference>
<feature type="compositionally biased region" description="Polar residues" evidence="6">
    <location>
        <begin position="79"/>
        <end position="89"/>
    </location>
</feature>
<evidence type="ECO:0000256" key="2">
    <source>
        <dbReference type="ARBA" id="ARBA00022448"/>
    </source>
</evidence>
<name>F4QAT5_CACFS</name>
<feature type="domain" description="Major facilitator superfamily (MFS) profile" evidence="8">
    <location>
        <begin position="151"/>
        <end position="575"/>
    </location>
</feature>
<dbReference type="InterPro" id="IPR001958">
    <property type="entry name" value="Tet-R_TetA/multi-R_MdtG-like"/>
</dbReference>
<evidence type="ECO:0000256" key="5">
    <source>
        <dbReference type="ARBA" id="ARBA00023136"/>
    </source>
</evidence>
<comment type="subcellular location">
    <subcellularLocation>
        <location evidence="1">Membrane</location>
        <topology evidence="1">Multi-pass membrane protein</topology>
    </subcellularLocation>
</comment>
<feature type="compositionally biased region" description="Low complexity" evidence="6">
    <location>
        <begin position="41"/>
        <end position="64"/>
    </location>
</feature>
<dbReference type="GO" id="GO:0022857">
    <property type="term" value="F:transmembrane transporter activity"/>
    <property type="evidence" value="ECO:0007669"/>
    <property type="project" value="InterPro"/>
</dbReference>
<dbReference type="STRING" id="1054147.F4QAT5"/>
<dbReference type="EMBL" id="GL883026">
    <property type="protein sequence ID" value="EGG14994.1"/>
    <property type="molecule type" value="Genomic_DNA"/>
</dbReference>
<feature type="transmembrane region" description="Helical" evidence="7">
    <location>
        <begin position="419"/>
        <end position="437"/>
    </location>
</feature>
<keyword evidence="5 7" id="KW-0472">Membrane</keyword>
<feature type="transmembrane region" description="Helical" evidence="7">
    <location>
        <begin position="551"/>
        <end position="571"/>
    </location>
</feature>
<evidence type="ECO:0000313" key="9">
    <source>
        <dbReference type="EMBL" id="EGG14994.1"/>
    </source>
</evidence>
<feature type="compositionally biased region" description="Polar residues" evidence="6">
    <location>
        <begin position="1"/>
        <end position="10"/>
    </location>
</feature>
<dbReference type="InterPro" id="IPR020846">
    <property type="entry name" value="MFS_dom"/>
</dbReference>
<dbReference type="RefSeq" id="XP_004351714.1">
    <property type="nucleotide sequence ID" value="XM_004351662.1"/>
</dbReference>
<dbReference type="Pfam" id="PF07690">
    <property type="entry name" value="MFS_1"/>
    <property type="match status" value="1"/>
</dbReference>
<feature type="transmembrane region" description="Helical" evidence="7">
    <location>
        <begin position="222"/>
        <end position="241"/>
    </location>
</feature>
<dbReference type="KEGG" id="dfa:DFA_09814"/>